<dbReference type="RefSeq" id="WP_305906287.1">
    <property type="nucleotide sequence ID" value="NZ_CP157744.1"/>
</dbReference>
<geneLocation type="plasmid" evidence="1 2">
    <name>unnamed2</name>
</geneLocation>
<evidence type="ECO:0000313" key="2">
    <source>
        <dbReference type="Proteomes" id="UP001225378"/>
    </source>
</evidence>
<dbReference type="KEGG" id="mech:Q9L42_020795"/>
<dbReference type="Proteomes" id="UP001225378">
    <property type="component" value="Plasmid unnamed2"/>
</dbReference>
<accession>A0AAU7P081</accession>
<proteinExistence type="predicted"/>
<keyword evidence="1" id="KW-0614">Plasmid</keyword>
<dbReference type="EMBL" id="CP157744">
    <property type="protein sequence ID" value="XBS22750.1"/>
    <property type="molecule type" value="Genomic_DNA"/>
</dbReference>
<name>A0AAU7P081_9GAMM</name>
<sequence length="140" mass="16459">MTQFQDKFYKVCHNECFARSRDMYPDLGYCIHFLLHTPPENYYENFVEELDRFEKPYLVRALYLIKILLQRMPCAYQSIWTAWLNKHQNIRAEEADNLAFFHADSIGITHPTNDATAIKLGLVKGLERSKIKQLIDQGTA</sequence>
<reference evidence="1 2" key="1">
    <citation type="journal article" date="2024" name="Microbiology">
        <title>Methylomarinum rosea sp. nov., a novel halophilic methanotrophic bacterium from the hypersaline Lake Elton.</title>
        <authorList>
            <person name="Suleimanov R.Z."/>
            <person name="Oshkin I.Y."/>
            <person name="Danilova O.V."/>
            <person name="Suzina N.E."/>
            <person name="Dedysh S.N."/>
        </authorList>
    </citation>
    <scope>NUCLEOTIDE SEQUENCE [LARGE SCALE GENOMIC DNA]</scope>
    <source>
        <strain evidence="1 2">Ch1-1</strain>
        <plasmid evidence="2">unnamed2</plasmid>
    </source>
</reference>
<protein>
    <submittedName>
        <fullName evidence="1">Uncharacterized protein</fullName>
    </submittedName>
</protein>
<keyword evidence="2" id="KW-1185">Reference proteome</keyword>
<organism evidence="1 2">
    <name type="scientific">Methylomarinum roseum</name>
    <dbReference type="NCBI Taxonomy" id="3067653"/>
    <lineage>
        <taxon>Bacteria</taxon>
        <taxon>Pseudomonadati</taxon>
        <taxon>Pseudomonadota</taxon>
        <taxon>Gammaproteobacteria</taxon>
        <taxon>Methylococcales</taxon>
        <taxon>Methylococcaceae</taxon>
        <taxon>Methylomarinum</taxon>
    </lineage>
</organism>
<gene>
    <name evidence="1" type="ORF">Q9L42_020795</name>
</gene>
<dbReference type="AlphaFoldDB" id="A0AAU7P081"/>
<evidence type="ECO:0000313" key="1">
    <source>
        <dbReference type="EMBL" id="XBS22750.1"/>
    </source>
</evidence>